<gene>
    <name evidence="2" type="ORF">SAMN04488047_111138</name>
</gene>
<keyword evidence="3" id="KW-1185">Reference proteome</keyword>
<dbReference type="OrthoDB" id="9805710at2"/>
<feature type="domain" description="Beta-lactamase hydrolase-like protein phosphatase-like" evidence="1">
    <location>
        <begin position="3"/>
        <end position="110"/>
    </location>
</feature>
<dbReference type="SUPFAM" id="SSF52799">
    <property type="entry name" value="(Phosphotyrosine protein) phosphatases II"/>
    <property type="match status" value="1"/>
</dbReference>
<reference evidence="2 3" key="1">
    <citation type="submission" date="2016-10" db="EMBL/GenBank/DDBJ databases">
        <authorList>
            <person name="de Groot N.N."/>
        </authorList>
    </citation>
    <scope>NUCLEOTIDE SEQUENCE [LARGE SCALE GENOMIC DNA]</scope>
    <source>
        <strain evidence="2 3">DSM 19547</strain>
    </source>
</reference>
<dbReference type="EMBL" id="FOXA01000011">
    <property type="protein sequence ID" value="SFP72863.1"/>
    <property type="molecule type" value="Genomic_DNA"/>
</dbReference>
<evidence type="ECO:0000313" key="3">
    <source>
        <dbReference type="Proteomes" id="UP000199356"/>
    </source>
</evidence>
<protein>
    <submittedName>
        <fullName evidence="2">TIGR01244 family protein</fullName>
    </submittedName>
</protein>
<name>A0A1I5SQ35_9RHOB</name>
<dbReference type="RefSeq" id="WP_093423184.1">
    <property type="nucleotide sequence ID" value="NZ_FOXA01000011.1"/>
</dbReference>
<dbReference type="AlphaFoldDB" id="A0A1I5SQ35"/>
<sequence>MEIRTITPDYSVSPQVRAEDMAALRAAGFKAVICNRPDEEVPPGEQAEAIRTAAEAEGLTFVYNPVTNGAMTADNIETQGRVLDEAGGPVFAYCRSGTRSTIVWALSQAGERPVDDIIAEAGHAGYDLAGMRPQIEAFAGKR</sequence>
<organism evidence="2 3">
    <name type="scientific">Tranquillimonas alkanivorans</name>
    <dbReference type="NCBI Taxonomy" id="441119"/>
    <lineage>
        <taxon>Bacteria</taxon>
        <taxon>Pseudomonadati</taxon>
        <taxon>Pseudomonadota</taxon>
        <taxon>Alphaproteobacteria</taxon>
        <taxon>Rhodobacterales</taxon>
        <taxon>Roseobacteraceae</taxon>
        <taxon>Tranquillimonas</taxon>
    </lineage>
</organism>
<evidence type="ECO:0000259" key="1">
    <source>
        <dbReference type="Pfam" id="PF04273"/>
    </source>
</evidence>
<proteinExistence type="predicted"/>
<dbReference type="InterPro" id="IPR005939">
    <property type="entry name" value="BLH_phosphatase-like"/>
</dbReference>
<accession>A0A1I5SQ35</accession>
<evidence type="ECO:0000313" key="2">
    <source>
        <dbReference type="EMBL" id="SFP72863.1"/>
    </source>
</evidence>
<dbReference type="Gene3D" id="3.90.190.10">
    <property type="entry name" value="Protein tyrosine phosphatase superfamily"/>
    <property type="match status" value="1"/>
</dbReference>
<dbReference type="NCBIfam" id="TIGR01244">
    <property type="entry name" value="TIGR01244 family sulfur transferase"/>
    <property type="match status" value="1"/>
</dbReference>
<dbReference type="STRING" id="441119.SAMN04488047_111138"/>
<dbReference type="GO" id="GO:0016787">
    <property type="term" value="F:hydrolase activity"/>
    <property type="evidence" value="ECO:0007669"/>
    <property type="project" value="InterPro"/>
</dbReference>
<dbReference type="InterPro" id="IPR029021">
    <property type="entry name" value="Prot-tyrosine_phosphatase-like"/>
</dbReference>
<dbReference type="Pfam" id="PF04273">
    <property type="entry name" value="BLH_phosphatase"/>
    <property type="match status" value="1"/>
</dbReference>
<dbReference type="CDD" id="cd14503">
    <property type="entry name" value="PTP-bact"/>
    <property type="match status" value="1"/>
</dbReference>
<dbReference type="Proteomes" id="UP000199356">
    <property type="component" value="Unassembled WGS sequence"/>
</dbReference>